<reference evidence="1 2" key="1">
    <citation type="submission" date="2018-06" db="EMBL/GenBank/DDBJ databases">
        <authorList>
            <consortium name="Pathogen Informatics"/>
            <person name="Doyle S."/>
        </authorList>
    </citation>
    <scope>NUCLEOTIDE SEQUENCE [LARGE SCALE GENOMIC DNA]</scope>
    <source>
        <strain evidence="1 2">NCTC8580</strain>
    </source>
</reference>
<dbReference type="RefSeq" id="WP_115115500.1">
    <property type="nucleotide sequence ID" value="NZ_UHJC01000001.1"/>
</dbReference>
<name>A0A380QA39_YERPU</name>
<accession>A0A380QA39</accession>
<evidence type="ECO:0000313" key="1">
    <source>
        <dbReference type="EMBL" id="SUP83974.1"/>
    </source>
</evidence>
<gene>
    <name evidence="1" type="ORF">NCTC8580_02849</name>
</gene>
<dbReference type="AlphaFoldDB" id="A0A380QA39"/>
<organism evidence="1 2">
    <name type="scientific">Yersinia pseudotuberculosis</name>
    <dbReference type="NCBI Taxonomy" id="633"/>
    <lineage>
        <taxon>Bacteria</taxon>
        <taxon>Pseudomonadati</taxon>
        <taxon>Pseudomonadota</taxon>
        <taxon>Gammaproteobacteria</taxon>
        <taxon>Enterobacterales</taxon>
        <taxon>Yersiniaceae</taxon>
        <taxon>Yersinia</taxon>
    </lineage>
</organism>
<protein>
    <submittedName>
        <fullName evidence="1">Uncharacterized protein</fullName>
    </submittedName>
</protein>
<dbReference type="Proteomes" id="UP000255087">
    <property type="component" value="Unassembled WGS sequence"/>
</dbReference>
<proteinExistence type="predicted"/>
<dbReference type="EMBL" id="UHJC01000001">
    <property type="protein sequence ID" value="SUP83974.1"/>
    <property type="molecule type" value="Genomic_DNA"/>
</dbReference>
<evidence type="ECO:0000313" key="2">
    <source>
        <dbReference type="Proteomes" id="UP000255087"/>
    </source>
</evidence>
<sequence>MIEAPVKGSITYKITRDFTVQGLPDWVWSKAVPFEPTIENMAKLRQAYTELAQLILNKDKVGIQRITQISFSEQEAAEGVKPGSWYDSLDFDKFLPQVFSVDPIKWESFDLVSVNDGRLVKLEHKGNPPTGFLDKEGKYVFSYAPYFSLINGKIVLTR</sequence>